<feature type="chain" id="PRO_5008905776" evidence="2">
    <location>
        <begin position="21"/>
        <end position="58"/>
    </location>
</feature>
<sequence>MQFFLVLFLFLAAVAVITSAADTTSKVEEEDSYEKFSASHAKPDGEFPFGKRRRRYGK</sequence>
<name>A0A1D2NMS4_ORCCI</name>
<dbReference type="AlphaFoldDB" id="A0A1D2NMS4"/>
<comment type="caution">
    <text evidence="3">The sequence shown here is derived from an EMBL/GenBank/DDBJ whole genome shotgun (WGS) entry which is preliminary data.</text>
</comment>
<keyword evidence="2" id="KW-0732">Signal</keyword>
<accession>A0A1D2NMS4</accession>
<reference evidence="3 4" key="1">
    <citation type="journal article" date="2016" name="Genome Biol. Evol.">
        <title>Gene Family Evolution Reflects Adaptation to Soil Environmental Stressors in the Genome of the Collembolan Orchesella cincta.</title>
        <authorList>
            <person name="Faddeeva-Vakhrusheva A."/>
            <person name="Derks M.F."/>
            <person name="Anvar S.Y."/>
            <person name="Agamennone V."/>
            <person name="Suring W."/>
            <person name="Smit S."/>
            <person name="van Straalen N.M."/>
            <person name="Roelofs D."/>
        </authorList>
    </citation>
    <scope>NUCLEOTIDE SEQUENCE [LARGE SCALE GENOMIC DNA]</scope>
    <source>
        <tissue evidence="3">Mixed pool</tissue>
    </source>
</reference>
<organism evidence="3 4">
    <name type="scientific">Orchesella cincta</name>
    <name type="common">Springtail</name>
    <name type="synonym">Podura cincta</name>
    <dbReference type="NCBI Taxonomy" id="48709"/>
    <lineage>
        <taxon>Eukaryota</taxon>
        <taxon>Metazoa</taxon>
        <taxon>Ecdysozoa</taxon>
        <taxon>Arthropoda</taxon>
        <taxon>Hexapoda</taxon>
        <taxon>Collembola</taxon>
        <taxon>Entomobryomorpha</taxon>
        <taxon>Entomobryoidea</taxon>
        <taxon>Orchesellidae</taxon>
        <taxon>Orchesellinae</taxon>
        <taxon>Orchesella</taxon>
    </lineage>
</organism>
<protein>
    <submittedName>
        <fullName evidence="3">Uncharacterized protein</fullName>
    </submittedName>
</protein>
<evidence type="ECO:0000313" key="3">
    <source>
        <dbReference type="EMBL" id="ODN06551.1"/>
    </source>
</evidence>
<proteinExistence type="predicted"/>
<evidence type="ECO:0000313" key="4">
    <source>
        <dbReference type="Proteomes" id="UP000094527"/>
    </source>
</evidence>
<dbReference type="EMBL" id="LJIJ01000003">
    <property type="protein sequence ID" value="ODN06551.1"/>
    <property type="molecule type" value="Genomic_DNA"/>
</dbReference>
<feature type="region of interest" description="Disordered" evidence="1">
    <location>
        <begin position="36"/>
        <end position="58"/>
    </location>
</feature>
<keyword evidence="4" id="KW-1185">Reference proteome</keyword>
<feature type="signal peptide" evidence="2">
    <location>
        <begin position="1"/>
        <end position="20"/>
    </location>
</feature>
<dbReference type="Proteomes" id="UP000094527">
    <property type="component" value="Unassembled WGS sequence"/>
</dbReference>
<evidence type="ECO:0000256" key="1">
    <source>
        <dbReference type="SAM" id="MobiDB-lite"/>
    </source>
</evidence>
<gene>
    <name evidence="3" type="ORF">Ocin01_00139</name>
</gene>
<evidence type="ECO:0000256" key="2">
    <source>
        <dbReference type="SAM" id="SignalP"/>
    </source>
</evidence>